<feature type="region of interest" description="Disordered" evidence="1">
    <location>
        <begin position="1"/>
        <end position="20"/>
    </location>
</feature>
<proteinExistence type="predicted"/>
<evidence type="ECO:0000313" key="4">
    <source>
        <dbReference type="Proteomes" id="UP000054144"/>
    </source>
</evidence>
<keyword evidence="2" id="KW-1133">Transmembrane helix</keyword>
<dbReference type="EMBL" id="KN881721">
    <property type="protein sequence ID" value="KIY49827.1"/>
    <property type="molecule type" value="Genomic_DNA"/>
</dbReference>
<accession>A0A0D7AEN1</accession>
<keyword evidence="2" id="KW-0472">Membrane</keyword>
<evidence type="ECO:0000256" key="2">
    <source>
        <dbReference type="SAM" id="Phobius"/>
    </source>
</evidence>
<evidence type="ECO:0000313" key="3">
    <source>
        <dbReference type="EMBL" id="KIY49827.1"/>
    </source>
</evidence>
<reference evidence="3 4" key="1">
    <citation type="journal article" date="2015" name="Fungal Genet. Biol.">
        <title>Evolution of novel wood decay mechanisms in Agaricales revealed by the genome sequences of Fistulina hepatica and Cylindrobasidium torrendii.</title>
        <authorList>
            <person name="Floudas D."/>
            <person name="Held B.W."/>
            <person name="Riley R."/>
            <person name="Nagy L.G."/>
            <person name="Koehler G."/>
            <person name="Ransdell A.S."/>
            <person name="Younus H."/>
            <person name="Chow J."/>
            <person name="Chiniquy J."/>
            <person name="Lipzen A."/>
            <person name="Tritt A."/>
            <person name="Sun H."/>
            <person name="Haridas S."/>
            <person name="LaButti K."/>
            <person name="Ohm R.A."/>
            <person name="Kues U."/>
            <person name="Blanchette R.A."/>
            <person name="Grigoriev I.V."/>
            <person name="Minto R.E."/>
            <person name="Hibbett D.S."/>
        </authorList>
    </citation>
    <scope>NUCLEOTIDE SEQUENCE [LARGE SCALE GENOMIC DNA]</scope>
    <source>
        <strain evidence="3 4">ATCC 64428</strain>
    </source>
</reference>
<gene>
    <name evidence="3" type="ORF">FISHEDRAFT_72452</name>
</gene>
<organism evidence="3 4">
    <name type="scientific">Fistulina hepatica ATCC 64428</name>
    <dbReference type="NCBI Taxonomy" id="1128425"/>
    <lineage>
        <taxon>Eukaryota</taxon>
        <taxon>Fungi</taxon>
        <taxon>Dikarya</taxon>
        <taxon>Basidiomycota</taxon>
        <taxon>Agaricomycotina</taxon>
        <taxon>Agaricomycetes</taxon>
        <taxon>Agaricomycetidae</taxon>
        <taxon>Agaricales</taxon>
        <taxon>Fistulinaceae</taxon>
        <taxon>Fistulina</taxon>
    </lineage>
</organism>
<sequence length="1757" mass="190501">MARPDADDPYPPGHPRTRSSPKQALRYLAVFMAGVAFGAFFTLNTPYSSISGLPALVTDSLAAVSDLGTPYIPTVDHTNTATAYPALPTFGSQNNNGTAQVSWSTSTLDFVGQMVVRVLGPPTPRFVDVDHCKAGGEETLRHPVCQDIVNVYYSRYGTDEYHVKASVRKALLDVFPLIGPKLPRATVPPVMKLQDELQWSAYLKDKIGQAGEMAFGPQDPPRDVVRYCRAAEEQVQQQAICGAILAPGPERDPRLVRYSAWVSSHFPRVQVELPPPPPPPPPPSSTTRVIVELLIRKASGRLAEKERRGKLVALRGIRATERVLDEALNRILGLAHTAQRDAQACTDRLHEHAKALLLLPREVLQYSLELARNAKQGAQAGAVRVCQYAFILIALVLANRFVCACWKVLSYKGYWRRLLVLREVSLASDREFMLGASTQVALMLAYVLRRLIHDQGCESSERLAARLGSAPLRAGHTRTSRFYELDPRLVRLFAGLPMFSMFSPLPRRTQATTFRQQLADVRLIRPVSPSAHTSKASLPVANAVRVACTTRRFYGHVHPLTDNMPRTHLRFSVFHRAVFGQRLLLSPMMIIASPAMPCEYLSMFAGTLSCFPDPPIEVVHEVVEHDTTLTLCKAGDIEDLTVTNPDNDVNSQLTLARVSTAVICSGIVRIERVFRQNHSPTGQTTQYSAVAGFSFLAGVHISVFHRALFGQRLVLSPLLDLTLLEARDDDHRVPMPTACIETVSEAIDNNTTPVELNVEGTQDLDLEYTGDALPLTYDMLDSLQVLTYVAGRAPGRQPSGAVSVVCTLRLVDDPPRHAAQLSILVGASLQSGLRLSVFHHVDFGQRFVSSPLAVITLRNEYMQPSFLGASVPMLLGSFITAEDGIRDAEDDNGGGCYENEVLPLARVFAPAENSASSGALYIVRVFCPFYGPTRPPMEVSVPGDAPLLADLHLSIPRRMSFGQQPMLSPLAALKFISEYSDNIVTMPSSPVQPTLSFVAAQESHYVNETTQDDEADMDSVNVCLAGLDVCLLGLDDVLADCAVTFGVPDASVDTQELAEDDVNAEEGTNCAESSLVGLEVCLSGLEDALDSLIASFDPADTQLGSLLCETVDVLNRSLDIPVGVEETREVAPDDTLSDTAFVDPPDVASIPLPWDGDDLAEPFVEEAVVDSRSHTGVCATDEDGTVQICVSTSFAAPIPLPPDDPADFPVPIIKETPAMVALPQERPVAQVQVVQVSKVKRSPAVAPPLQKFDGTKPGSVVGRLPTRATGISKGNVQALKDRLEGFKDSALQTTTIVPPVSRRAVVVPKNATKVVERPVSTMRDALSAGLPKARIPLVSVDTNVLAEPRGAVQVPRRGYQWEARARSIGLSDDRRDIVRRRLEERKARNRTLDEIKGELAARFMRDGEDVDAEQAQMPDGLQRVAVDRAEVIGMMAGINVPVQPPSTVATAKAALRSSAHRINVDELICALISMRAVAPTSAELIKAYVVVVAELTGSQLCFDLPRPIAEVPADDGEGKAEVHGCTPSLDLSIAAEVESAEEIDVIATVPAIPILSDAKDVPSIVKEVHQEEIRPGTPVPSEEKDDIANATCADVEIQEEVQEEGLVGSAEESLDLTASDEGEVGVESYVEGLTGSTEESSDLSASNEGVVEVEDYVEIDVEDTYDMVEVPISDKPGAASSSSGVLREPGWHMVSKEDAAGFRTKKRLVRRLPRSVGSVPLKVIVQPRPRGRELINVDPNVKPMKVVIRGPGVPWRC</sequence>
<dbReference type="Proteomes" id="UP000054144">
    <property type="component" value="Unassembled WGS sequence"/>
</dbReference>
<keyword evidence="2" id="KW-0812">Transmembrane</keyword>
<name>A0A0D7AEN1_9AGAR</name>
<evidence type="ECO:0000256" key="1">
    <source>
        <dbReference type="SAM" id="MobiDB-lite"/>
    </source>
</evidence>
<feature type="transmembrane region" description="Helical" evidence="2">
    <location>
        <begin position="24"/>
        <end position="43"/>
    </location>
</feature>
<protein>
    <submittedName>
        <fullName evidence="3">Uncharacterized protein</fullName>
    </submittedName>
</protein>
<keyword evidence="4" id="KW-1185">Reference proteome</keyword>